<dbReference type="Proteomes" id="UP000182258">
    <property type="component" value="Unassembled WGS sequence"/>
</dbReference>
<evidence type="ECO:0000256" key="1">
    <source>
        <dbReference type="ARBA" id="ARBA00022741"/>
    </source>
</evidence>
<keyword evidence="1" id="KW-0547">Nucleotide-binding</keyword>
<dbReference type="STRING" id="728005.SAMN04488059_102182"/>
<evidence type="ECO:0000313" key="8">
    <source>
        <dbReference type="Proteomes" id="UP000182258"/>
    </source>
</evidence>
<evidence type="ECO:0000313" key="7">
    <source>
        <dbReference type="Proteomes" id="UP000033519"/>
    </source>
</evidence>
<accession>A0A0F5Q1X2</accession>
<dbReference type="EMBL" id="FOMB01000002">
    <property type="protein sequence ID" value="SFC11472.1"/>
    <property type="molecule type" value="Genomic_DNA"/>
</dbReference>
<dbReference type="InterPro" id="IPR003778">
    <property type="entry name" value="CT_A_B"/>
</dbReference>
<evidence type="ECO:0000256" key="2">
    <source>
        <dbReference type="ARBA" id="ARBA00022801"/>
    </source>
</evidence>
<dbReference type="Proteomes" id="UP000033519">
    <property type="component" value="Unassembled WGS sequence"/>
</dbReference>
<dbReference type="OrthoDB" id="9768696at2"/>
<dbReference type="SUPFAM" id="SSF50891">
    <property type="entry name" value="Cyclophilin-like"/>
    <property type="match status" value="1"/>
</dbReference>
<keyword evidence="2 6" id="KW-0378">Hydrolase</keyword>
<organism evidence="6 8">
    <name type="scientific">Devosia psychrophila</name>
    <dbReference type="NCBI Taxonomy" id="728005"/>
    <lineage>
        <taxon>Bacteria</taxon>
        <taxon>Pseudomonadati</taxon>
        <taxon>Pseudomonadota</taxon>
        <taxon>Alphaproteobacteria</taxon>
        <taxon>Hyphomicrobiales</taxon>
        <taxon>Devosiaceae</taxon>
        <taxon>Devosia</taxon>
    </lineage>
</organism>
<dbReference type="PANTHER" id="PTHR43309:SF5">
    <property type="entry name" value="5-OXOPROLINASE SUBUNIT C"/>
    <property type="match status" value="1"/>
</dbReference>
<reference evidence="6 8" key="2">
    <citation type="submission" date="2016-10" db="EMBL/GenBank/DDBJ databases">
        <authorList>
            <person name="de Groot N.N."/>
        </authorList>
    </citation>
    <scope>NUCLEOTIDE SEQUENCE [LARGE SCALE GENOMIC DNA]</scope>
    <source>
        <strain evidence="6 8">CGMCC 1.10210</strain>
    </source>
</reference>
<reference evidence="5 7" key="1">
    <citation type="submission" date="2015-03" db="EMBL/GenBank/DDBJ databases">
        <authorList>
            <person name="Lepp D."/>
            <person name="Hassan Y.I."/>
            <person name="Li X.-Z."/>
            <person name="Zhou T."/>
        </authorList>
    </citation>
    <scope>NUCLEOTIDE SEQUENCE [LARGE SCALE GENOMIC DNA]</scope>
    <source>
        <strain evidence="5 7">Cr7-05</strain>
    </source>
</reference>
<protein>
    <submittedName>
        <fullName evidence="6">Allophanate hydrolase</fullName>
    </submittedName>
</protein>
<evidence type="ECO:0000259" key="4">
    <source>
        <dbReference type="SMART" id="SM00797"/>
    </source>
</evidence>
<dbReference type="InterPro" id="IPR029000">
    <property type="entry name" value="Cyclophilin-like_dom_sf"/>
</dbReference>
<keyword evidence="7" id="KW-1185">Reference proteome</keyword>
<gene>
    <name evidence="6" type="ORF">SAMN04488059_102182</name>
    <name evidence="5" type="ORF">WH91_01255</name>
</gene>
<proteinExistence type="predicted"/>
<name>A0A0F5Q1X2_9HYPH</name>
<dbReference type="InterPro" id="IPR052708">
    <property type="entry name" value="PxpC"/>
</dbReference>
<evidence type="ECO:0000313" key="5">
    <source>
        <dbReference type="EMBL" id="KKC34875.1"/>
    </source>
</evidence>
<sequence length="299" mass="31307">MSVILKLTRAGPLTSIQDLGRFGMLRHGISASGPMDRAAYVSAGQLAGGGQGGVEFTTAGVEITIAYGRCRVGFTGGNFVGRVNDQALAWPGAAELGTGDRLAITPGAWGNYGYLRFDGDIDAQSMMGSIATSSRAGLGGLAGRALQVGDVIELSGSGAEPIVPAARERADGPIRIIWGIHADFFSQELRLKFLDASFAVSSRLDRMGVRLDDNDKVFADASNLSLVSDAIVPGDIQILGDGTPIVLMRDHQPTGGYPRIASVITADLDRFAQLRPGSAVAFRPVTVEHAHALLRGSKT</sequence>
<dbReference type="Pfam" id="PF02626">
    <property type="entry name" value="CT_A_B"/>
    <property type="match status" value="1"/>
</dbReference>
<dbReference type="GO" id="GO:0016787">
    <property type="term" value="F:hydrolase activity"/>
    <property type="evidence" value="ECO:0007669"/>
    <property type="project" value="UniProtKB-KW"/>
</dbReference>
<evidence type="ECO:0000256" key="3">
    <source>
        <dbReference type="ARBA" id="ARBA00022840"/>
    </source>
</evidence>
<dbReference type="AlphaFoldDB" id="A0A0F5Q1X2"/>
<dbReference type="PANTHER" id="PTHR43309">
    <property type="entry name" value="5-OXOPROLINASE SUBUNIT C"/>
    <property type="match status" value="1"/>
</dbReference>
<dbReference type="GO" id="GO:0005524">
    <property type="term" value="F:ATP binding"/>
    <property type="evidence" value="ECO:0007669"/>
    <property type="project" value="UniProtKB-KW"/>
</dbReference>
<dbReference type="Gene3D" id="2.40.100.10">
    <property type="entry name" value="Cyclophilin-like"/>
    <property type="match status" value="1"/>
</dbReference>
<feature type="domain" description="Carboxyltransferase" evidence="4">
    <location>
        <begin position="26"/>
        <end position="299"/>
    </location>
</feature>
<dbReference type="RefSeq" id="WP_046169172.1">
    <property type="nucleotide sequence ID" value="NZ_FOMB01000002.1"/>
</dbReference>
<dbReference type="SMART" id="SM00797">
    <property type="entry name" value="AHS2"/>
    <property type="match status" value="1"/>
</dbReference>
<dbReference type="PATRIC" id="fig|728005.3.peg.4310"/>
<keyword evidence="3" id="KW-0067">ATP-binding</keyword>
<evidence type="ECO:0000313" key="6">
    <source>
        <dbReference type="EMBL" id="SFC11472.1"/>
    </source>
</evidence>
<dbReference type="EMBL" id="LAPV01000009">
    <property type="protein sequence ID" value="KKC34875.1"/>
    <property type="molecule type" value="Genomic_DNA"/>
</dbReference>